<sequence>MLTSASGHMFTSNSTAYINFESVLMIPDHDGMLNMFKALEASGIRGFLGCESVLYEKELEQFFETALVQDFNFQEVFCCVYLRQANLLDLIDDPSHVGAGQPVCCAPVQRYHRSGDYRIRVSIAEL</sequence>
<dbReference type="Proteomes" id="UP000250235">
    <property type="component" value="Unassembled WGS sequence"/>
</dbReference>
<gene>
    <name evidence="1" type="ORF">F511_40579</name>
</gene>
<protein>
    <submittedName>
        <fullName evidence="1">Uncharacterized protein</fullName>
    </submittedName>
</protein>
<dbReference type="AlphaFoldDB" id="A0A2Z7D582"/>
<name>A0A2Z7D582_9LAMI</name>
<organism evidence="1 2">
    <name type="scientific">Dorcoceras hygrometricum</name>
    <dbReference type="NCBI Taxonomy" id="472368"/>
    <lineage>
        <taxon>Eukaryota</taxon>
        <taxon>Viridiplantae</taxon>
        <taxon>Streptophyta</taxon>
        <taxon>Embryophyta</taxon>
        <taxon>Tracheophyta</taxon>
        <taxon>Spermatophyta</taxon>
        <taxon>Magnoliopsida</taxon>
        <taxon>eudicotyledons</taxon>
        <taxon>Gunneridae</taxon>
        <taxon>Pentapetalae</taxon>
        <taxon>asterids</taxon>
        <taxon>lamiids</taxon>
        <taxon>Lamiales</taxon>
        <taxon>Gesneriaceae</taxon>
        <taxon>Didymocarpoideae</taxon>
        <taxon>Trichosporeae</taxon>
        <taxon>Loxocarpinae</taxon>
        <taxon>Dorcoceras</taxon>
    </lineage>
</organism>
<proteinExistence type="predicted"/>
<dbReference type="EMBL" id="KQ989127">
    <property type="protein sequence ID" value="KZV54782.1"/>
    <property type="molecule type" value="Genomic_DNA"/>
</dbReference>
<reference evidence="1 2" key="1">
    <citation type="journal article" date="2015" name="Proc. Natl. Acad. Sci. U.S.A.">
        <title>The resurrection genome of Boea hygrometrica: A blueprint for survival of dehydration.</title>
        <authorList>
            <person name="Xiao L."/>
            <person name="Yang G."/>
            <person name="Zhang L."/>
            <person name="Yang X."/>
            <person name="Zhao S."/>
            <person name="Ji Z."/>
            <person name="Zhou Q."/>
            <person name="Hu M."/>
            <person name="Wang Y."/>
            <person name="Chen M."/>
            <person name="Xu Y."/>
            <person name="Jin H."/>
            <person name="Xiao X."/>
            <person name="Hu G."/>
            <person name="Bao F."/>
            <person name="Hu Y."/>
            <person name="Wan P."/>
            <person name="Li L."/>
            <person name="Deng X."/>
            <person name="Kuang T."/>
            <person name="Xiang C."/>
            <person name="Zhu J.K."/>
            <person name="Oliver M.J."/>
            <person name="He Y."/>
        </authorList>
    </citation>
    <scope>NUCLEOTIDE SEQUENCE [LARGE SCALE GENOMIC DNA]</scope>
    <source>
        <strain evidence="2">cv. XS01</strain>
    </source>
</reference>
<evidence type="ECO:0000313" key="1">
    <source>
        <dbReference type="EMBL" id="KZV54782.1"/>
    </source>
</evidence>
<keyword evidence="2" id="KW-1185">Reference proteome</keyword>
<accession>A0A2Z7D582</accession>
<evidence type="ECO:0000313" key="2">
    <source>
        <dbReference type="Proteomes" id="UP000250235"/>
    </source>
</evidence>